<keyword evidence="7" id="KW-1185">Reference proteome</keyword>
<dbReference type="Proteomes" id="UP000216339">
    <property type="component" value="Unassembled WGS sequence"/>
</dbReference>
<proteinExistence type="inferred from homology"/>
<evidence type="ECO:0000256" key="4">
    <source>
        <dbReference type="SAM" id="Phobius"/>
    </source>
</evidence>
<dbReference type="SUPFAM" id="SSF69304">
    <property type="entry name" value="Tricorn protease N-terminal domain"/>
    <property type="match status" value="2"/>
</dbReference>
<dbReference type="Pfam" id="PF00486">
    <property type="entry name" value="Trans_reg_C"/>
    <property type="match status" value="1"/>
</dbReference>
<dbReference type="GO" id="GO:0003677">
    <property type="term" value="F:DNA binding"/>
    <property type="evidence" value="ECO:0007669"/>
    <property type="project" value="UniProtKB-UniRule"/>
</dbReference>
<evidence type="ECO:0000256" key="2">
    <source>
        <dbReference type="ARBA" id="ARBA00023125"/>
    </source>
</evidence>
<feature type="domain" description="OmpR/PhoB-type" evidence="5">
    <location>
        <begin position="13"/>
        <end position="111"/>
    </location>
</feature>
<dbReference type="InterPro" id="IPR036388">
    <property type="entry name" value="WH-like_DNA-bd_sf"/>
</dbReference>
<keyword evidence="4" id="KW-0812">Transmembrane</keyword>
<feature type="DNA-binding region" description="OmpR/PhoB-type" evidence="3">
    <location>
        <begin position="13"/>
        <end position="111"/>
    </location>
</feature>
<name>A0A271J3Z4_9BACT</name>
<keyword evidence="4" id="KW-1133">Transmembrane helix</keyword>
<dbReference type="Gene3D" id="2.120.10.30">
    <property type="entry name" value="TolB, C-terminal domain"/>
    <property type="match status" value="3"/>
</dbReference>
<keyword evidence="2 3" id="KW-0238">DNA-binding</keyword>
<evidence type="ECO:0000256" key="1">
    <source>
        <dbReference type="ARBA" id="ARBA00009820"/>
    </source>
</evidence>
<dbReference type="GO" id="GO:0006355">
    <property type="term" value="P:regulation of DNA-templated transcription"/>
    <property type="evidence" value="ECO:0007669"/>
    <property type="project" value="InterPro"/>
</dbReference>
<dbReference type="SUPFAM" id="SSF46894">
    <property type="entry name" value="C-terminal effector domain of the bipartite response regulators"/>
    <property type="match status" value="1"/>
</dbReference>
<evidence type="ECO:0000256" key="3">
    <source>
        <dbReference type="PROSITE-ProRule" id="PRU01091"/>
    </source>
</evidence>
<accession>A0A271J3Z4</accession>
<sequence>MEPAQPADQPTLTAPFRVGAWIAEPMANRLTRGDDVRRVEPKVMEVLAAMAARPGETVTKDEFMAEVWTGTVVTDDVLARCISELRKALGDKARNPKYVETLRKRGYALIAPVEHDVDLDLAASPTMPTGDGAVPFIVGRDEPITGLDVRRPVLPQRTRPVALVWGLIAAAVTLVGAYVAYRAGVAGVRPLAAVPVTSTPGDERDPALSPDGERVAFAWDGGTNVPGEGPQFDIYVQPTAGGAPTRLTMQPADELSPAWSPDGERVAFVRCGIGGDCGVHVVDAGGGAEETLVASGDLAITDLVWSPDGSRLAFSGRRGRQGAFSLHLLPLDGSPPQRLTSPASTYPGDLNPAFSPDGQQLAFVRTELDGRQDVAVVTVSGGRVRRLAREQKGVTGLDWTPDGSEVVYAANREGAAGLWRVGLAGGDPRWVALGADGGEIAGPSVGRRGGVAFARQQVRSQVVSVGVGVEAEGLVPSTRDDRQPTVSPDGQRVAFVSTRSGSHEVWVTGPDGSGANKLTAFDGVRVSGPRWGPDGRRLAVSARPEGNADVFVVLPNGEVRPLTDDPADDVAPAWSRDGNWVYFASNRGERWQIYRVPSAGGDAEPVTVHGGVAAAEAPDGGLLVLRPDQRGLWRLPVVDGEVRDVRAQRINVNLSPADWANWTVVGDEVYVLLRDYERRGSVARVDLRTGRAERLAAVADVPEDSGLGVFPGGRRFLLSRLDRADSDIVWVEDFE</sequence>
<keyword evidence="4" id="KW-0472">Membrane</keyword>
<evidence type="ECO:0000313" key="7">
    <source>
        <dbReference type="Proteomes" id="UP000216339"/>
    </source>
</evidence>
<dbReference type="InterPro" id="IPR011042">
    <property type="entry name" value="6-blade_b-propeller_TolB-like"/>
</dbReference>
<organism evidence="6 7">
    <name type="scientific">Rubrivirga marina</name>
    <dbReference type="NCBI Taxonomy" id="1196024"/>
    <lineage>
        <taxon>Bacteria</taxon>
        <taxon>Pseudomonadati</taxon>
        <taxon>Rhodothermota</taxon>
        <taxon>Rhodothermia</taxon>
        <taxon>Rhodothermales</taxon>
        <taxon>Rubricoccaceae</taxon>
        <taxon>Rubrivirga</taxon>
    </lineage>
</organism>
<dbReference type="PANTHER" id="PTHR36842">
    <property type="entry name" value="PROTEIN TOLB HOMOLOG"/>
    <property type="match status" value="1"/>
</dbReference>
<dbReference type="RefSeq" id="WP_179299750.1">
    <property type="nucleotide sequence ID" value="NZ_MQWD01000001.1"/>
</dbReference>
<dbReference type="Pfam" id="PF07676">
    <property type="entry name" value="PD40"/>
    <property type="match status" value="7"/>
</dbReference>
<dbReference type="PROSITE" id="PS51755">
    <property type="entry name" value="OMPR_PHOB"/>
    <property type="match status" value="1"/>
</dbReference>
<dbReference type="PANTHER" id="PTHR36842:SF1">
    <property type="entry name" value="PROTEIN TOLB"/>
    <property type="match status" value="1"/>
</dbReference>
<dbReference type="AlphaFoldDB" id="A0A271J3Z4"/>
<dbReference type="InterPro" id="IPR011659">
    <property type="entry name" value="WD40"/>
</dbReference>
<feature type="transmembrane region" description="Helical" evidence="4">
    <location>
        <begin position="160"/>
        <end position="181"/>
    </location>
</feature>
<comment type="caution">
    <text evidence="6">The sequence shown here is derived from an EMBL/GenBank/DDBJ whole genome shotgun (WGS) entry which is preliminary data.</text>
</comment>
<reference evidence="6 7" key="1">
    <citation type="submission" date="2016-11" db="EMBL/GenBank/DDBJ databases">
        <title>Study of marine rhodopsin-containing bacteria.</title>
        <authorList>
            <person name="Yoshizawa S."/>
            <person name="Kumagai Y."/>
            <person name="Kogure K."/>
        </authorList>
    </citation>
    <scope>NUCLEOTIDE SEQUENCE [LARGE SCALE GENOMIC DNA]</scope>
    <source>
        <strain evidence="6 7">SAORIC-28</strain>
    </source>
</reference>
<dbReference type="GO" id="GO:0000160">
    <property type="term" value="P:phosphorelay signal transduction system"/>
    <property type="evidence" value="ECO:0007669"/>
    <property type="project" value="InterPro"/>
</dbReference>
<dbReference type="Gene3D" id="1.10.10.10">
    <property type="entry name" value="Winged helix-like DNA-binding domain superfamily/Winged helix DNA-binding domain"/>
    <property type="match status" value="1"/>
</dbReference>
<dbReference type="CDD" id="cd00383">
    <property type="entry name" value="trans_reg_C"/>
    <property type="match status" value="1"/>
</dbReference>
<evidence type="ECO:0000313" key="6">
    <source>
        <dbReference type="EMBL" id="PAP78251.1"/>
    </source>
</evidence>
<dbReference type="SMART" id="SM00862">
    <property type="entry name" value="Trans_reg_C"/>
    <property type="match status" value="1"/>
</dbReference>
<comment type="similarity">
    <text evidence="1">Belongs to the TolB family.</text>
</comment>
<dbReference type="EMBL" id="MQWD01000001">
    <property type="protein sequence ID" value="PAP78251.1"/>
    <property type="molecule type" value="Genomic_DNA"/>
</dbReference>
<gene>
    <name evidence="6" type="ORF">BSZ37_18370</name>
</gene>
<evidence type="ECO:0000259" key="5">
    <source>
        <dbReference type="PROSITE" id="PS51755"/>
    </source>
</evidence>
<protein>
    <recommendedName>
        <fullName evidence="5">OmpR/PhoB-type domain-containing protein</fullName>
    </recommendedName>
</protein>
<dbReference type="InterPro" id="IPR001867">
    <property type="entry name" value="OmpR/PhoB-type_DNA-bd"/>
</dbReference>
<dbReference type="InterPro" id="IPR016032">
    <property type="entry name" value="Sig_transdc_resp-reg_C-effctor"/>
</dbReference>